<protein>
    <submittedName>
        <fullName evidence="1">Uncharacterized protein</fullName>
    </submittedName>
</protein>
<dbReference type="OrthoDB" id="19344at2759"/>
<evidence type="ECO:0000313" key="1">
    <source>
        <dbReference type="EMBL" id="KAF9018215.1"/>
    </source>
</evidence>
<organism evidence="1 2">
    <name type="scientific">Rhodocollybia butyracea</name>
    <dbReference type="NCBI Taxonomy" id="206335"/>
    <lineage>
        <taxon>Eukaryota</taxon>
        <taxon>Fungi</taxon>
        <taxon>Dikarya</taxon>
        <taxon>Basidiomycota</taxon>
        <taxon>Agaricomycotina</taxon>
        <taxon>Agaricomycetes</taxon>
        <taxon>Agaricomycetidae</taxon>
        <taxon>Agaricales</taxon>
        <taxon>Marasmiineae</taxon>
        <taxon>Omphalotaceae</taxon>
        <taxon>Rhodocollybia</taxon>
    </lineage>
</organism>
<reference evidence="1" key="1">
    <citation type="submission" date="2020-11" db="EMBL/GenBank/DDBJ databases">
        <authorList>
            <consortium name="DOE Joint Genome Institute"/>
            <person name="Ahrendt S."/>
            <person name="Riley R."/>
            <person name="Andreopoulos W."/>
            <person name="Labutti K."/>
            <person name="Pangilinan J."/>
            <person name="Ruiz-Duenas F.J."/>
            <person name="Barrasa J.M."/>
            <person name="Sanchez-Garcia M."/>
            <person name="Camarero S."/>
            <person name="Miyauchi S."/>
            <person name="Serrano A."/>
            <person name="Linde D."/>
            <person name="Babiker R."/>
            <person name="Drula E."/>
            <person name="Ayuso-Fernandez I."/>
            <person name="Pacheco R."/>
            <person name="Padilla G."/>
            <person name="Ferreira P."/>
            <person name="Barriuso J."/>
            <person name="Kellner H."/>
            <person name="Castanera R."/>
            <person name="Alfaro M."/>
            <person name="Ramirez L."/>
            <person name="Pisabarro A.G."/>
            <person name="Kuo A."/>
            <person name="Tritt A."/>
            <person name="Lipzen A."/>
            <person name="He G."/>
            <person name="Yan M."/>
            <person name="Ng V."/>
            <person name="Cullen D."/>
            <person name="Martin F."/>
            <person name="Rosso M.-N."/>
            <person name="Henrissat B."/>
            <person name="Hibbett D."/>
            <person name="Martinez A.T."/>
            <person name="Grigoriev I.V."/>
        </authorList>
    </citation>
    <scope>NUCLEOTIDE SEQUENCE</scope>
    <source>
        <strain evidence="1">AH 40177</strain>
    </source>
</reference>
<evidence type="ECO:0000313" key="2">
    <source>
        <dbReference type="Proteomes" id="UP000772434"/>
    </source>
</evidence>
<dbReference type="EMBL" id="JADNRY010001304">
    <property type="protein sequence ID" value="KAF9018215.1"/>
    <property type="molecule type" value="Genomic_DNA"/>
</dbReference>
<comment type="caution">
    <text evidence="1">The sequence shown here is derived from an EMBL/GenBank/DDBJ whole genome shotgun (WGS) entry which is preliminary data.</text>
</comment>
<proteinExistence type="predicted"/>
<keyword evidence="2" id="KW-1185">Reference proteome</keyword>
<gene>
    <name evidence="1" type="ORF">BDP27DRAFT_198603</name>
</gene>
<name>A0A9P5TUD9_9AGAR</name>
<dbReference type="Proteomes" id="UP000772434">
    <property type="component" value="Unassembled WGS sequence"/>
</dbReference>
<accession>A0A9P5TUD9</accession>
<dbReference type="AlphaFoldDB" id="A0A9P5TUD9"/>
<sequence>MSTCVPHHDWFTAVLTFGLCYSHPWLMRTALQNHSQSVFRRSEPSFPSLGSHKCFLGNANLFTMQWGIIRCCRFLSFGSCIEMTAGVIQCLYNGQCLR</sequence>